<protein>
    <submittedName>
        <fullName evidence="3">Universal stress protein</fullName>
    </submittedName>
</protein>
<comment type="caution">
    <text evidence="3">The sequence shown here is derived from an EMBL/GenBank/DDBJ whole genome shotgun (WGS) entry which is preliminary data.</text>
</comment>
<dbReference type="AlphaFoldDB" id="A0A934NCP3"/>
<sequence length="167" mass="17337">MFRKILVAFDGSAHAEAALGHAIDLARSEGADLTLLTARHSYYDLGPGAAVAGEGGLPAVNVEEVDQALNDEAQALLDRARGRVPTEVAAETVLAIGPAAQAVLDQVREGRHDLVVMGSRGRAGVRSLILGSVSHNVLHHSHVPVLIVPAGENAGTGQSEVVPPRQQ</sequence>
<keyword evidence="4" id="KW-1185">Reference proteome</keyword>
<dbReference type="Gene3D" id="3.40.50.620">
    <property type="entry name" value="HUPs"/>
    <property type="match status" value="1"/>
</dbReference>
<evidence type="ECO:0000313" key="4">
    <source>
        <dbReference type="Proteomes" id="UP000612893"/>
    </source>
</evidence>
<reference evidence="3" key="1">
    <citation type="submission" date="2020-10" db="EMBL/GenBank/DDBJ databases">
        <title>Ca. Dormibacterota MAGs.</title>
        <authorList>
            <person name="Montgomery K."/>
        </authorList>
    </citation>
    <scope>NUCLEOTIDE SEQUENCE [LARGE SCALE GENOMIC DNA]</scope>
    <source>
        <strain evidence="3">SC8812_S17_10</strain>
    </source>
</reference>
<accession>A0A934NCP3</accession>
<evidence type="ECO:0000259" key="2">
    <source>
        <dbReference type="Pfam" id="PF00582"/>
    </source>
</evidence>
<dbReference type="Proteomes" id="UP000612893">
    <property type="component" value="Unassembled WGS sequence"/>
</dbReference>
<comment type="similarity">
    <text evidence="1">Belongs to the universal stress protein A family.</text>
</comment>
<dbReference type="EMBL" id="JAEKNR010000068">
    <property type="protein sequence ID" value="MBJ7597577.1"/>
    <property type="molecule type" value="Genomic_DNA"/>
</dbReference>
<evidence type="ECO:0000256" key="1">
    <source>
        <dbReference type="ARBA" id="ARBA00008791"/>
    </source>
</evidence>
<dbReference type="CDD" id="cd00293">
    <property type="entry name" value="USP-like"/>
    <property type="match status" value="1"/>
</dbReference>
<dbReference type="Pfam" id="PF00582">
    <property type="entry name" value="Usp"/>
    <property type="match status" value="1"/>
</dbReference>
<dbReference type="PANTHER" id="PTHR46268">
    <property type="entry name" value="STRESS RESPONSE PROTEIN NHAX"/>
    <property type="match status" value="1"/>
</dbReference>
<dbReference type="RefSeq" id="WP_338199919.1">
    <property type="nucleotide sequence ID" value="NZ_JAEKNR010000068.1"/>
</dbReference>
<gene>
    <name evidence="3" type="ORF">JF922_05765</name>
</gene>
<evidence type="ECO:0000313" key="3">
    <source>
        <dbReference type="EMBL" id="MBJ7597577.1"/>
    </source>
</evidence>
<dbReference type="InterPro" id="IPR014729">
    <property type="entry name" value="Rossmann-like_a/b/a_fold"/>
</dbReference>
<name>A0A934NCP3_9BACT</name>
<proteinExistence type="inferred from homology"/>
<dbReference type="PRINTS" id="PR01438">
    <property type="entry name" value="UNVRSLSTRESS"/>
</dbReference>
<feature type="domain" description="UspA" evidence="2">
    <location>
        <begin position="1"/>
        <end position="149"/>
    </location>
</feature>
<dbReference type="InterPro" id="IPR006016">
    <property type="entry name" value="UspA"/>
</dbReference>
<dbReference type="PANTHER" id="PTHR46268:SF6">
    <property type="entry name" value="UNIVERSAL STRESS PROTEIN UP12"/>
    <property type="match status" value="1"/>
</dbReference>
<dbReference type="InterPro" id="IPR006015">
    <property type="entry name" value="Universal_stress_UspA"/>
</dbReference>
<dbReference type="SUPFAM" id="SSF52402">
    <property type="entry name" value="Adenine nucleotide alpha hydrolases-like"/>
    <property type="match status" value="1"/>
</dbReference>
<organism evidence="3 4">
    <name type="scientific">Candidatus Nephthysia bennettiae</name>
    <dbReference type="NCBI Taxonomy" id="3127016"/>
    <lineage>
        <taxon>Bacteria</taxon>
        <taxon>Bacillati</taxon>
        <taxon>Candidatus Dormiibacterota</taxon>
        <taxon>Candidatus Dormibacteria</taxon>
        <taxon>Candidatus Dormibacterales</taxon>
        <taxon>Candidatus Dormibacteraceae</taxon>
        <taxon>Candidatus Nephthysia</taxon>
    </lineage>
</organism>